<feature type="chain" id="PRO_5045224780" description="YHYH protein" evidence="1">
    <location>
        <begin position="24"/>
        <end position="459"/>
    </location>
</feature>
<dbReference type="EMBL" id="JAAVTK010000027">
    <property type="protein sequence ID" value="NKI91955.1"/>
    <property type="molecule type" value="Genomic_DNA"/>
</dbReference>
<gene>
    <name evidence="4" type="ORF">HBN54_004578</name>
</gene>
<dbReference type="InterPro" id="IPR025924">
    <property type="entry name" value="YHYH_dom"/>
</dbReference>
<comment type="caution">
    <text evidence="4">The sequence shown here is derived from an EMBL/GenBank/DDBJ whole genome shotgun (WGS) entry which is preliminary data.</text>
</comment>
<keyword evidence="5" id="KW-1185">Reference proteome</keyword>
<accession>A0ABX1HP42</accession>
<evidence type="ECO:0000313" key="4">
    <source>
        <dbReference type="EMBL" id="NKI91955.1"/>
    </source>
</evidence>
<dbReference type="Proteomes" id="UP000717634">
    <property type="component" value="Unassembled WGS sequence"/>
</dbReference>
<dbReference type="Pfam" id="PF14240">
    <property type="entry name" value="YHYH"/>
    <property type="match status" value="1"/>
</dbReference>
<feature type="domain" description="Secretion system C-terminal sorting" evidence="3">
    <location>
        <begin position="387"/>
        <end position="452"/>
    </location>
</feature>
<dbReference type="RefSeq" id="WP_168675497.1">
    <property type="nucleotide sequence ID" value="NZ_JAAVTK010000027.1"/>
</dbReference>
<reference evidence="4 5" key="1">
    <citation type="submission" date="2020-03" db="EMBL/GenBank/DDBJ databases">
        <title>Genomic Encyclopedia of Type Strains, Phase IV (KMG-V): Genome sequencing to study the core and pangenomes of soil and plant-associated prokaryotes.</title>
        <authorList>
            <person name="Whitman W."/>
        </authorList>
    </citation>
    <scope>NUCLEOTIDE SEQUENCE [LARGE SCALE GENOMIC DNA]</scope>
    <source>
        <strain evidence="4 5">1B</strain>
    </source>
</reference>
<protein>
    <recommendedName>
        <fullName evidence="6">YHYH protein</fullName>
    </recommendedName>
</protein>
<evidence type="ECO:0000259" key="2">
    <source>
        <dbReference type="Pfam" id="PF14240"/>
    </source>
</evidence>
<feature type="domain" description="YHYH" evidence="2">
    <location>
        <begin position="101"/>
        <end position="325"/>
    </location>
</feature>
<evidence type="ECO:0000256" key="1">
    <source>
        <dbReference type="SAM" id="SignalP"/>
    </source>
</evidence>
<evidence type="ECO:0008006" key="6">
    <source>
        <dbReference type="Google" id="ProtNLM"/>
    </source>
</evidence>
<feature type="signal peptide" evidence="1">
    <location>
        <begin position="1"/>
        <end position="23"/>
    </location>
</feature>
<proteinExistence type="predicted"/>
<evidence type="ECO:0000259" key="3">
    <source>
        <dbReference type="Pfam" id="PF18962"/>
    </source>
</evidence>
<dbReference type="InterPro" id="IPR026444">
    <property type="entry name" value="Secre_tail"/>
</dbReference>
<dbReference type="Pfam" id="PF18962">
    <property type="entry name" value="Por_Secre_tail"/>
    <property type="match status" value="1"/>
</dbReference>
<sequence>MNTFSKTMLALLAGLSLADAVQAQVTNPAITKFLQNTTGVRGRHYVSGNPTPIQDTVHANVQRVRYSATDVYINATGIPAYVIGPYLDRNPAQGTNRAYLYKLPLNPQPKTGVKTAVGLGITGTFINGVPSYNYADGMSYNNQNVWHQDAVVFERAGFDCAKGHPGPVFSNGMGSTLLGGIYHHHQNPSAFNIATVPLSTVCNIYLADGLYVPDSTRHSPLIGFAFDGYPIYGGYGYANAQTVSAIKRMVPSFRKRNITDRTTLPNGTTASSPGPTLAAQPLGSYYEDYEQVSGLGDLDEHNGRFCVTPEYPQGTYAYFATIDRNENSLFPYLMGPTYYGVVETSNFPVRGNPTAASTSVVISGPVTTYTAVVTSSKTASANATITVYPNPTHDVLVVQTSLSAAVAQPVELLDLTGRVVARQTLHPGSTMCYFDTQALHAGVYLVRVSGGSPVRVTVE</sequence>
<dbReference type="NCBIfam" id="TIGR04183">
    <property type="entry name" value="Por_Secre_tail"/>
    <property type="match status" value="1"/>
</dbReference>
<organism evidence="4 5">
    <name type="scientific">Hymenobacter artigasi</name>
    <dbReference type="NCBI Taxonomy" id="2719616"/>
    <lineage>
        <taxon>Bacteria</taxon>
        <taxon>Pseudomonadati</taxon>
        <taxon>Bacteroidota</taxon>
        <taxon>Cytophagia</taxon>
        <taxon>Cytophagales</taxon>
        <taxon>Hymenobacteraceae</taxon>
        <taxon>Hymenobacter</taxon>
    </lineage>
</organism>
<keyword evidence="1" id="KW-0732">Signal</keyword>
<name>A0ABX1HP42_9BACT</name>
<evidence type="ECO:0000313" key="5">
    <source>
        <dbReference type="Proteomes" id="UP000717634"/>
    </source>
</evidence>